<dbReference type="Gene3D" id="3.40.50.300">
    <property type="entry name" value="P-loop containing nucleotide triphosphate hydrolases"/>
    <property type="match status" value="1"/>
</dbReference>
<dbReference type="SUPFAM" id="SSF90123">
    <property type="entry name" value="ABC transporter transmembrane region"/>
    <property type="match status" value="1"/>
</dbReference>
<dbReference type="GO" id="GO:0005524">
    <property type="term" value="F:ATP binding"/>
    <property type="evidence" value="ECO:0007669"/>
    <property type="project" value="UniProtKB-KW"/>
</dbReference>
<evidence type="ECO:0000259" key="7">
    <source>
        <dbReference type="PROSITE" id="PS50929"/>
    </source>
</evidence>
<dbReference type="InterPro" id="IPR039421">
    <property type="entry name" value="Type_1_exporter"/>
</dbReference>
<sequence length="599" mass="64750">MTNFYTSSGREMTVAVISRSIQEVLGALTPVVLGIALDSGLERGATSSVWIIAGWLTILALVQAITMAFGHGVEIVLWMRTALRSINQVHNHVTRSGPAILRQRSTGEVVATTMSDSEHVGNLVEVTPRLIGSLMAFMTVAIVLLLQHTALGLVVLIGVPVITALAALLIKPLQSRQQVQRDEQGKLTSLGTDTVAGLRVLRGIGGEAQFAARYAEQSQKVRLAGNEVARLQSWIDGLQILIPGVFTAFVMWQGALLTMAGELTIGQFTALFGLTIYLVRPLQIVMMVITQFGRARVGARKIFNVVRIDPIAGTLDERLAAEDGLPVWDESDENPFDGPLFDAQTGILIQPGLTTAIVSSKPEDSAALAERLARIDDDEANVLVSGRDIRSLPISFVRDNVMLTRATPELFGGQLRAVIDAKHPYEIVDAPLIAAREKVYGPEAVAPFHADEDRDNELLDALTATDGHDVLSSLDNSLSGEVTEKARSLSGGQRQRVALARSLVDAPKVLILVEPTSAVDSHTEDRIADRLRARRSGKTTVLVTSSPLMLDRVDDVVLLEDGRETIRGSHSELLRRAHAGDPAAQRYERVITRQTGADA</sequence>
<keyword evidence="3 5" id="KW-1133">Transmembrane helix</keyword>
<evidence type="ECO:0000256" key="1">
    <source>
        <dbReference type="ARBA" id="ARBA00004651"/>
    </source>
</evidence>
<keyword evidence="8" id="KW-0547">Nucleotide-binding</keyword>
<keyword evidence="4 5" id="KW-0472">Membrane</keyword>
<name>A0ABS2TF30_9ACTO</name>
<accession>A0ABS2TF30</accession>
<evidence type="ECO:0000256" key="4">
    <source>
        <dbReference type="ARBA" id="ARBA00023136"/>
    </source>
</evidence>
<dbReference type="PROSITE" id="PS50893">
    <property type="entry name" value="ABC_TRANSPORTER_2"/>
    <property type="match status" value="1"/>
</dbReference>
<dbReference type="InterPro" id="IPR027417">
    <property type="entry name" value="P-loop_NTPase"/>
</dbReference>
<evidence type="ECO:0000313" key="9">
    <source>
        <dbReference type="Proteomes" id="UP000705983"/>
    </source>
</evidence>
<dbReference type="EMBL" id="JAFFJS010000002">
    <property type="protein sequence ID" value="MBM9432978.1"/>
    <property type="molecule type" value="Genomic_DNA"/>
</dbReference>
<evidence type="ECO:0000259" key="6">
    <source>
        <dbReference type="PROSITE" id="PS50893"/>
    </source>
</evidence>
<reference evidence="9" key="1">
    <citation type="submission" date="2021-02" db="EMBL/GenBank/DDBJ databases">
        <title>Leucobacter sp. CX169.</title>
        <authorList>
            <person name="Cheng Y."/>
        </authorList>
    </citation>
    <scope>NUCLEOTIDE SEQUENCE [LARGE SCALE GENOMIC DNA]</scope>
    <source>
        <strain evidence="9">JY899</strain>
    </source>
</reference>
<feature type="transmembrane region" description="Helical" evidence="5">
    <location>
        <begin position="49"/>
        <end position="70"/>
    </location>
</feature>
<dbReference type="SUPFAM" id="SSF52540">
    <property type="entry name" value="P-loop containing nucleoside triphosphate hydrolases"/>
    <property type="match status" value="1"/>
</dbReference>
<feature type="transmembrane region" description="Helical" evidence="5">
    <location>
        <begin position="151"/>
        <end position="170"/>
    </location>
</feature>
<comment type="caution">
    <text evidence="8">The sequence shown here is derived from an EMBL/GenBank/DDBJ whole genome shotgun (WGS) entry which is preliminary data.</text>
</comment>
<comment type="subcellular location">
    <subcellularLocation>
        <location evidence="1">Cell membrane</location>
        <topology evidence="1">Multi-pass membrane protein</topology>
    </subcellularLocation>
</comment>
<feature type="transmembrane region" description="Helical" evidence="5">
    <location>
        <begin position="126"/>
        <end position="145"/>
    </location>
</feature>
<evidence type="ECO:0000256" key="5">
    <source>
        <dbReference type="SAM" id="Phobius"/>
    </source>
</evidence>
<dbReference type="InterPro" id="IPR011527">
    <property type="entry name" value="ABC1_TM_dom"/>
</dbReference>
<dbReference type="Gene3D" id="1.20.1560.10">
    <property type="entry name" value="ABC transporter type 1, transmembrane domain"/>
    <property type="match status" value="1"/>
</dbReference>
<dbReference type="Pfam" id="PF00005">
    <property type="entry name" value="ABC_tran"/>
    <property type="match status" value="1"/>
</dbReference>
<keyword evidence="9" id="KW-1185">Reference proteome</keyword>
<gene>
    <name evidence="8" type="ORF">JVW63_04595</name>
</gene>
<keyword evidence="2 5" id="KW-0812">Transmembrane</keyword>
<dbReference type="PANTHER" id="PTHR43394:SF1">
    <property type="entry name" value="ATP-BINDING CASSETTE SUB-FAMILY B MEMBER 10, MITOCHONDRIAL"/>
    <property type="match status" value="1"/>
</dbReference>
<feature type="transmembrane region" description="Helical" evidence="5">
    <location>
        <begin position="240"/>
        <end position="259"/>
    </location>
</feature>
<evidence type="ECO:0000256" key="3">
    <source>
        <dbReference type="ARBA" id="ARBA00022989"/>
    </source>
</evidence>
<dbReference type="CDD" id="cd07346">
    <property type="entry name" value="ABC_6TM_exporters"/>
    <property type="match status" value="1"/>
</dbReference>
<dbReference type="Pfam" id="PF00664">
    <property type="entry name" value="ABC_membrane"/>
    <property type="match status" value="1"/>
</dbReference>
<dbReference type="Proteomes" id="UP000705983">
    <property type="component" value="Unassembled WGS sequence"/>
</dbReference>
<feature type="domain" description="ABC transporter" evidence="6">
    <location>
        <begin position="325"/>
        <end position="586"/>
    </location>
</feature>
<feature type="transmembrane region" description="Helical" evidence="5">
    <location>
        <begin position="265"/>
        <end position="290"/>
    </location>
</feature>
<dbReference type="InterPro" id="IPR017871">
    <property type="entry name" value="ABC_transporter-like_CS"/>
</dbReference>
<dbReference type="InterPro" id="IPR036640">
    <property type="entry name" value="ABC1_TM_sf"/>
</dbReference>
<dbReference type="InterPro" id="IPR003439">
    <property type="entry name" value="ABC_transporter-like_ATP-bd"/>
</dbReference>
<feature type="transmembrane region" description="Helical" evidence="5">
    <location>
        <begin position="12"/>
        <end position="37"/>
    </location>
</feature>
<dbReference type="PANTHER" id="PTHR43394">
    <property type="entry name" value="ATP-DEPENDENT PERMEASE MDL1, MITOCHONDRIAL"/>
    <property type="match status" value="1"/>
</dbReference>
<dbReference type="PROSITE" id="PS50929">
    <property type="entry name" value="ABC_TM1F"/>
    <property type="match status" value="1"/>
</dbReference>
<evidence type="ECO:0000256" key="2">
    <source>
        <dbReference type="ARBA" id="ARBA00022692"/>
    </source>
</evidence>
<keyword evidence="8" id="KW-0067">ATP-binding</keyword>
<evidence type="ECO:0000313" key="8">
    <source>
        <dbReference type="EMBL" id="MBM9432978.1"/>
    </source>
</evidence>
<organism evidence="8 9">
    <name type="scientific">Flaviflexus equikiangi</name>
    <dbReference type="NCBI Taxonomy" id="2758573"/>
    <lineage>
        <taxon>Bacteria</taxon>
        <taxon>Bacillati</taxon>
        <taxon>Actinomycetota</taxon>
        <taxon>Actinomycetes</taxon>
        <taxon>Actinomycetales</taxon>
        <taxon>Actinomycetaceae</taxon>
        <taxon>Flaviflexus</taxon>
    </lineage>
</organism>
<dbReference type="PROSITE" id="PS00211">
    <property type="entry name" value="ABC_TRANSPORTER_1"/>
    <property type="match status" value="1"/>
</dbReference>
<feature type="domain" description="ABC transmembrane type-1" evidence="7">
    <location>
        <begin position="14"/>
        <end position="294"/>
    </location>
</feature>
<protein>
    <submittedName>
        <fullName evidence="8">ABC transporter ATP-binding protein</fullName>
    </submittedName>
</protein>
<dbReference type="RefSeq" id="WP_182170290.1">
    <property type="nucleotide sequence ID" value="NZ_CP059676.1"/>
</dbReference>
<proteinExistence type="predicted"/>